<dbReference type="Proteomes" id="UP000634136">
    <property type="component" value="Unassembled WGS sequence"/>
</dbReference>
<evidence type="ECO:0000313" key="1">
    <source>
        <dbReference type="EMBL" id="KAF7831695.1"/>
    </source>
</evidence>
<protein>
    <submittedName>
        <fullName evidence="1">Uncharacterized protein</fullName>
    </submittedName>
</protein>
<name>A0A834WPX8_9FABA</name>
<gene>
    <name evidence="1" type="ORF">G2W53_014028</name>
</gene>
<reference evidence="1" key="1">
    <citation type="submission" date="2020-09" db="EMBL/GenBank/DDBJ databases">
        <title>Genome-Enabled Discovery of Anthraquinone Biosynthesis in Senna tora.</title>
        <authorList>
            <person name="Kang S.-H."/>
            <person name="Pandey R.P."/>
            <person name="Lee C.-M."/>
            <person name="Sim J.-S."/>
            <person name="Jeong J.-T."/>
            <person name="Choi B.-S."/>
            <person name="Jung M."/>
            <person name="Ginzburg D."/>
            <person name="Zhao K."/>
            <person name="Won S.Y."/>
            <person name="Oh T.-J."/>
            <person name="Yu Y."/>
            <person name="Kim N.-H."/>
            <person name="Lee O.R."/>
            <person name="Lee T.-H."/>
            <person name="Bashyal P."/>
            <person name="Kim T.-S."/>
            <person name="Lee W.-H."/>
            <person name="Kawkins C."/>
            <person name="Kim C.-K."/>
            <person name="Kim J.S."/>
            <person name="Ahn B.O."/>
            <person name="Rhee S.Y."/>
            <person name="Sohng J.K."/>
        </authorList>
    </citation>
    <scope>NUCLEOTIDE SEQUENCE</scope>
    <source>
        <tissue evidence="1">Leaf</tissue>
    </source>
</reference>
<proteinExistence type="predicted"/>
<dbReference type="AlphaFoldDB" id="A0A834WPX8"/>
<dbReference type="EMBL" id="JAAIUW010000005">
    <property type="protein sequence ID" value="KAF7831695.1"/>
    <property type="molecule type" value="Genomic_DNA"/>
</dbReference>
<keyword evidence="2" id="KW-1185">Reference proteome</keyword>
<evidence type="ECO:0000313" key="2">
    <source>
        <dbReference type="Proteomes" id="UP000634136"/>
    </source>
</evidence>
<organism evidence="1 2">
    <name type="scientific">Senna tora</name>
    <dbReference type="NCBI Taxonomy" id="362788"/>
    <lineage>
        <taxon>Eukaryota</taxon>
        <taxon>Viridiplantae</taxon>
        <taxon>Streptophyta</taxon>
        <taxon>Embryophyta</taxon>
        <taxon>Tracheophyta</taxon>
        <taxon>Spermatophyta</taxon>
        <taxon>Magnoliopsida</taxon>
        <taxon>eudicotyledons</taxon>
        <taxon>Gunneridae</taxon>
        <taxon>Pentapetalae</taxon>
        <taxon>rosids</taxon>
        <taxon>fabids</taxon>
        <taxon>Fabales</taxon>
        <taxon>Fabaceae</taxon>
        <taxon>Caesalpinioideae</taxon>
        <taxon>Cassia clade</taxon>
        <taxon>Senna</taxon>
    </lineage>
</organism>
<accession>A0A834WPX8</accession>
<comment type="caution">
    <text evidence="1">The sequence shown here is derived from an EMBL/GenBank/DDBJ whole genome shotgun (WGS) entry which is preliminary data.</text>
</comment>
<sequence>MKGKPTSYAVNAWEEEGEFDLGIS</sequence>